<proteinExistence type="predicted"/>
<dbReference type="InterPro" id="IPR050351">
    <property type="entry name" value="BphY/WalK/GraS-like"/>
</dbReference>
<gene>
    <name evidence="11" type="ORF">AMOR_21970</name>
</gene>
<keyword evidence="4" id="KW-0808">Transferase</keyword>
<feature type="region of interest" description="Disordered" evidence="9">
    <location>
        <begin position="1"/>
        <end position="21"/>
    </location>
</feature>
<protein>
    <recommendedName>
        <fullName evidence="2">histidine kinase</fullName>
        <ecNumber evidence="2">2.7.13.3</ecNumber>
    </recommendedName>
</protein>
<keyword evidence="3" id="KW-0597">Phosphoprotein</keyword>
<dbReference type="PANTHER" id="PTHR42878">
    <property type="entry name" value="TWO-COMPONENT HISTIDINE KINASE"/>
    <property type="match status" value="1"/>
</dbReference>
<dbReference type="PROSITE" id="PS50109">
    <property type="entry name" value="HIS_KIN"/>
    <property type="match status" value="1"/>
</dbReference>
<keyword evidence="5" id="KW-0547">Nucleotide-binding</keyword>
<evidence type="ECO:0000256" key="9">
    <source>
        <dbReference type="SAM" id="MobiDB-lite"/>
    </source>
</evidence>
<dbReference type="PANTHER" id="PTHR42878:SF7">
    <property type="entry name" value="SENSOR HISTIDINE KINASE GLRK"/>
    <property type="match status" value="1"/>
</dbReference>
<dbReference type="InterPro" id="IPR005467">
    <property type="entry name" value="His_kinase_dom"/>
</dbReference>
<dbReference type="InterPro" id="IPR003018">
    <property type="entry name" value="GAF"/>
</dbReference>
<dbReference type="Pfam" id="PF13185">
    <property type="entry name" value="GAF_2"/>
    <property type="match status" value="1"/>
</dbReference>
<dbReference type="InterPro" id="IPR029016">
    <property type="entry name" value="GAF-like_dom_sf"/>
</dbReference>
<organism evidence="11 12">
    <name type="scientific">Anaeromyxobacter oryzae</name>
    <dbReference type="NCBI Taxonomy" id="2918170"/>
    <lineage>
        <taxon>Bacteria</taxon>
        <taxon>Pseudomonadati</taxon>
        <taxon>Myxococcota</taxon>
        <taxon>Myxococcia</taxon>
        <taxon>Myxococcales</taxon>
        <taxon>Cystobacterineae</taxon>
        <taxon>Anaeromyxobacteraceae</taxon>
        <taxon>Anaeromyxobacter</taxon>
    </lineage>
</organism>
<dbReference type="Gene3D" id="3.30.565.10">
    <property type="entry name" value="Histidine kinase-like ATPase, C-terminal domain"/>
    <property type="match status" value="1"/>
</dbReference>
<keyword evidence="7" id="KW-0067">ATP-binding</keyword>
<evidence type="ECO:0000256" key="4">
    <source>
        <dbReference type="ARBA" id="ARBA00022679"/>
    </source>
</evidence>
<evidence type="ECO:0000313" key="11">
    <source>
        <dbReference type="EMBL" id="BDG03201.1"/>
    </source>
</evidence>
<reference evidence="12" key="1">
    <citation type="journal article" date="2022" name="Int. J. Syst. Evol. Microbiol.">
        <title>Anaeromyxobacter oryzae sp. nov., Anaeromyxobacter diazotrophicus sp. nov. and Anaeromyxobacter paludicola sp. nov., isolated from paddy soils.</title>
        <authorList>
            <person name="Itoh H."/>
            <person name="Xu Z."/>
            <person name="Mise K."/>
            <person name="Masuda Y."/>
            <person name="Ushijima N."/>
            <person name="Hayakawa C."/>
            <person name="Shiratori Y."/>
            <person name="Senoo K."/>
        </authorList>
    </citation>
    <scope>NUCLEOTIDE SEQUENCE [LARGE SCALE GENOMIC DNA]</scope>
    <source>
        <strain evidence="12">Red232</strain>
    </source>
</reference>
<evidence type="ECO:0000256" key="8">
    <source>
        <dbReference type="ARBA" id="ARBA00023012"/>
    </source>
</evidence>
<name>A0ABM7WUN5_9BACT</name>
<dbReference type="InterPro" id="IPR003594">
    <property type="entry name" value="HATPase_dom"/>
</dbReference>
<keyword evidence="6" id="KW-0418">Kinase</keyword>
<dbReference type="EC" id="2.7.13.3" evidence="2"/>
<feature type="domain" description="Histidine kinase" evidence="10">
    <location>
        <begin position="208"/>
        <end position="419"/>
    </location>
</feature>
<evidence type="ECO:0000259" key="10">
    <source>
        <dbReference type="PROSITE" id="PS50109"/>
    </source>
</evidence>
<keyword evidence="8" id="KW-0902">Two-component regulatory system</keyword>
<dbReference type="Proteomes" id="UP001162891">
    <property type="component" value="Chromosome"/>
</dbReference>
<dbReference type="InterPro" id="IPR036097">
    <property type="entry name" value="HisK_dim/P_sf"/>
</dbReference>
<keyword evidence="12" id="KW-1185">Reference proteome</keyword>
<evidence type="ECO:0000256" key="3">
    <source>
        <dbReference type="ARBA" id="ARBA00022553"/>
    </source>
</evidence>
<dbReference type="Pfam" id="PF00512">
    <property type="entry name" value="HisKA"/>
    <property type="match status" value="1"/>
</dbReference>
<dbReference type="CDD" id="cd00082">
    <property type="entry name" value="HisKA"/>
    <property type="match status" value="1"/>
</dbReference>
<dbReference type="PRINTS" id="PR00344">
    <property type="entry name" value="BCTRLSENSOR"/>
</dbReference>
<evidence type="ECO:0000256" key="2">
    <source>
        <dbReference type="ARBA" id="ARBA00012438"/>
    </source>
</evidence>
<dbReference type="EMBL" id="AP025591">
    <property type="protein sequence ID" value="BDG03201.1"/>
    <property type="molecule type" value="Genomic_DNA"/>
</dbReference>
<evidence type="ECO:0000256" key="1">
    <source>
        <dbReference type="ARBA" id="ARBA00000085"/>
    </source>
</evidence>
<dbReference type="CDD" id="cd00075">
    <property type="entry name" value="HATPase"/>
    <property type="match status" value="1"/>
</dbReference>
<sequence length="422" mass="44202">MNVDEEPPAAPPAEAPGASASGAALAPLEEALAEAVTAWEVARAISARALPLLDADAAALHVDRGGRRLELVLAQEGAGAGAQLVPLAGTAPADRLVASAIRGREVWIVDTAELAVRVPEGPVPKALAVLPVVTRTGTVLGALALAWQRTGPPDAAARALALIVADRCAVALRRALRHDAEHRARVAAEAELAIARRLASVQDHLMAVVGHDLRTPLQTVIMGARLLQRANVDAQATTLARIQRSAERAAGIIRDLLDLGRVRHGLGLRMAPRDADLPAICRAAVLELQQAHPGRAVEVLVEGDGQGEWDPERLTQVVANLAGNALVHGGARARVVVRVDGTEEAAVSLRVWNDGPVIPATRLARLFEPFRGEVDPGDPSPGLGLAIVREIVRAHGGVVSVRSTLDEGTAFEVRLPRRAPGR</sequence>
<dbReference type="SUPFAM" id="SSF47384">
    <property type="entry name" value="Homodimeric domain of signal transducing histidine kinase"/>
    <property type="match status" value="1"/>
</dbReference>
<accession>A0ABM7WUN5</accession>
<dbReference type="SMART" id="SM00388">
    <property type="entry name" value="HisKA"/>
    <property type="match status" value="1"/>
</dbReference>
<evidence type="ECO:0000313" key="12">
    <source>
        <dbReference type="Proteomes" id="UP001162891"/>
    </source>
</evidence>
<comment type="catalytic activity">
    <reaction evidence="1">
        <text>ATP + protein L-histidine = ADP + protein N-phospho-L-histidine.</text>
        <dbReference type="EC" id="2.7.13.3"/>
    </reaction>
</comment>
<dbReference type="Gene3D" id="1.10.287.130">
    <property type="match status" value="1"/>
</dbReference>
<dbReference type="InterPro" id="IPR003661">
    <property type="entry name" value="HisK_dim/P_dom"/>
</dbReference>
<dbReference type="InterPro" id="IPR036890">
    <property type="entry name" value="HATPase_C_sf"/>
</dbReference>
<dbReference type="SMART" id="SM00387">
    <property type="entry name" value="HATPase_c"/>
    <property type="match status" value="1"/>
</dbReference>
<dbReference type="SUPFAM" id="SSF55781">
    <property type="entry name" value="GAF domain-like"/>
    <property type="match status" value="1"/>
</dbReference>
<evidence type="ECO:0000256" key="5">
    <source>
        <dbReference type="ARBA" id="ARBA00022741"/>
    </source>
</evidence>
<dbReference type="RefSeq" id="WP_248360991.1">
    <property type="nucleotide sequence ID" value="NZ_AP025591.1"/>
</dbReference>
<dbReference type="InterPro" id="IPR004358">
    <property type="entry name" value="Sig_transdc_His_kin-like_C"/>
</dbReference>
<dbReference type="Pfam" id="PF02518">
    <property type="entry name" value="HATPase_c"/>
    <property type="match status" value="1"/>
</dbReference>
<evidence type="ECO:0000256" key="6">
    <source>
        <dbReference type="ARBA" id="ARBA00022777"/>
    </source>
</evidence>
<dbReference type="SUPFAM" id="SSF55874">
    <property type="entry name" value="ATPase domain of HSP90 chaperone/DNA topoisomerase II/histidine kinase"/>
    <property type="match status" value="1"/>
</dbReference>
<evidence type="ECO:0000256" key="7">
    <source>
        <dbReference type="ARBA" id="ARBA00022840"/>
    </source>
</evidence>
<dbReference type="Gene3D" id="3.30.450.40">
    <property type="match status" value="1"/>
</dbReference>